<dbReference type="EMBL" id="ASPP01020264">
    <property type="protein sequence ID" value="ETO14015.1"/>
    <property type="molecule type" value="Genomic_DNA"/>
</dbReference>
<comment type="caution">
    <text evidence="5">The sequence shown here is derived from an EMBL/GenBank/DDBJ whole genome shotgun (WGS) entry which is preliminary data.</text>
</comment>
<feature type="domain" description="Clp1 P-loop" evidence="4">
    <location>
        <begin position="171"/>
        <end position="254"/>
    </location>
</feature>
<dbReference type="GO" id="GO:0051731">
    <property type="term" value="F:polynucleotide 5'-hydroxyl-kinase activity"/>
    <property type="evidence" value="ECO:0007669"/>
    <property type="project" value="InterPro"/>
</dbReference>
<dbReference type="OrthoDB" id="258143at2759"/>
<feature type="domain" description="Clp1 N-terminal" evidence="3">
    <location>
        <begin position="47"/>
        <end position="127"/>
    </location>
</feature>
<organism evidence="5 6">
    <name type="scientific">Reticulomyxa filosa</name>
    <dbReference type="NCBI Taxonomy" id="46433"/>
    <lineage>
        <taxon>Eukaryota</taxon>
        <taxon>Sar</taxon>
        <taxon>Rhizaria</taxon>
        <taxon>Retaria</taxon>
        <taxon>Foraminifera</taxon>
        <taxon>Monothalamids</taxon>
        <taxon>Reticulomyxidae</taxon>
        <taxon>Reticulomyxa</taxon>
    </lineage>
</organism>
<evidence type="ECO:0000256" key="1">
    <source>
        <dbReference type="ARBA" id="ARBA00022741"/>
    </source>
</evidence>
<evidence type="ECO:0000259" key="4">
    <source>
        <dbReference type="Pfam" id="PF16575"/>
    </source>
</evidence>
<evidence type="ECO:0000259" key="3">
    <source>
        <dbReference type="Pfam" id="PF16573"/>
    </source>
</evidence>
<dbReference type="InterPro" id="IPR045116">
    <property type="entry name" value="Clp1/Grc3"/>
</dbReference>
<keyword evidence="1" id="KW-0547">Nucleotide-binding</keyword>
<protein>
    <submittedName>
        <fullName evidence="5">Pre-mRNA cleavage complex II protein Clp1</fullName>
    </submittedName>
</protein>
<dbReference type="Pfam" id="PF16573">
    <property type="entry name" value="CLP1_N"/>
    <property type="match status" value="1"/>
</dbReference>
<evidence type="ECO:0000313" key="5">
    <source>
        <dbReference type="EMBL" id="ETO14015.1"/>
    </source>
</evidence>
<dbReference type="Pfam" id="PF16575">
    <property type="entry name" value="CLP1_P"/>
    <property type="match status" value="1"/>
</dbReference>
<dbReference type="Gene3D" id="2.60.120.1030">
    <property type="entry name" value="Clp1, DNA binding domain"/>
    <property type="match status" value="1"/>
</dbReference>
<dbReference type="Proteomes" id="UP000023152">
    <property type="component" value="Unassembled WGS sequence"/>
</dbReference>
<sequence>MFVGRTVGTKHLASSWRVIVSSLTSSLPLRRWQTCTVLPHGQVDVDVNEGDDTISCRLLCGDAEVQGYPLEYGHEYKLQNGGFGIHSQQGCKLEISGNFKPCIMREGRELPMSRYLELHRDLEAKRKISIDKQLSQRSKGKEKEKGKSEIAILRQFETKLEEMGPRVLIVGHTDTGKSTLCKLLCNYALREDAQGTPVLIDLDNGQSMISVPGTVGGAVIDQLISPFQSRVNPKDPFIYFFGQSSPTHLPKPLTATVD</sequence>
<dbReference type="InterPro" id="IPR032324">
    <property type="entry name" value="Clp1_N"/>
</dbReference>
<dbReference type="Gene3D" id="3.40.50.300">
    <property type="entry name" value="P-loop containing nucleotide triphosphate hydrolases"/>
    <property type="match status" value="1"/>
</dbReference>
<dbReference type="InterPro" id="IPR038239">
    <property type="entry name" value="Clp1_N_sf"/>
</dbReference>
<feature type="non-terminal residue" evidence="5">
    <location>
        <position position="258"/>
    </location>
</feature>
<gene>
    <name evidence="5" type="ORF">RFI_23354</name>
</gene>
<dbReference type="PANTHER" id="PTHR12755">
    <property type="entry name" value="CLEAVAGE/POLYADENYLATION FACTOR IA SUBUNIT CLP1P"/>
    <property type="match status" value="1"/>
</dbReference>
<proteinExistence type="predicted"/>
<dbReference type="GO" id="GO:0005634">
    <property type="term" value="C:nucleus"/>
    <property type="evidence" value="ECO:0007669"/>
    <property type="project" value="TreeGrafter"/>
</dbReference>
<name>X6MLR3_RETFI</name>
<dbReference type="PANTHER" id="PTHR12755:SF6">
    <property type="entry name" value="POLYRIBONUCLEOTIDE 5'-HYDROXYL-KINASE CLP1"/>
    <property type="match status" value="1"/>
</dbReference>
<dbReference type="AlphaFoldDB" id="X6MLR3"/>
<evidence type="ECO:0000313" key="6">
    <source>
        <dbReference type="Proteomes" id="UP000023152"/>
    </source>
</evidence>
<evidence type="ECO:0000256" key="2">
    <source>
        <dbReference type="ARBA" id="ARBA00022840"/>
    </source>
</evidence>
<dbReference type="SUPFAM" id="SSF52540">
    <property type="entry name" value="P-loop containing nucleoside triphosphate hydrolases"/>
    <property type="match status" value="2"/>
</dbReference>
<dbReference type="InterPro" id="IPR027417">
    <property type="entry name" value="P-loop_NTPase"/>
</dbReference>
<dbReference type="InterPro" id="IPR032319">
    <property type="entry name" value="CLP1_P"/>
</dbReference>
<accession>X6MLR3</accession>
<dbReference type="GO" id="GO:0005524">
    <property type="term" value="F:ATP binding"/>
    <property type="evidence" value="ECO:0007669"/>
    <property type="project" value="UniProtKB-KW"/>
</dbReference>
<keyword evidence="6" id="KW-1185">Reference proteome</keyword>
<dbReference type="GO" id="GO:0006388">
    <property type="term" value="P:tRNA splicing, via endonucleolytic cleavage and ligation"/>
    <property type="evidence" value="ECO:0007669"/>
    <property type="project" value="TreeGrafter"/>
</dbReference>
<reference evidence="5 6" key="1">
    <citation type="journal article" date="2013" name="Curr. Biol.">
        <title>The Genome of the Foraminiferan Reticulomyxa filosa.</title>
        <authorList>
            <person name="Glockner G."/>
            <person name="Hulsmann N."/>
            <person name="Schleicher M."/>
            <person name="Noegel A.A."/>
            <person name="Eichinger L."/>
            <person name="Gallinger C."/>
            <person name="Pawlowski J."/>
            <person name="Sierra R."/>
            <person name="Euteneuer U."/>
            <person name="Pillet L."/>
            <person name="Moustafa A."/>
            <person name="Platzer M."/>
            <person name="Groth M."/>
            <person name="Szafranski K."/>
            <person name="Schliwa M."/>
        </authorList>
    </citation>
    <scope>NUCLEOTIDE SEQUENCE [LARGE SCALE GENOMIC DNA]</scope>
</reference>
<keyword evidence="2" id="KW-0067">ATP-binding</keyword>